<evidence type="ECO:0000256" key="1">
    <source>
        <dbReference type="SAM" id="MobiDB-lite"/>
    </source>
</evidence>
<evidence type="ECO:0000256" key="2">
    <source>
        <dbReference type="SAM" id="SignalP"/>
    </source>
</evidence>
<dbReference type="Proteomes" id="UP001497623">
    <property type="component" value="Unassembled WGS sequence"/>
</dbReference>
<feature type="compositionally biased region" description="Basic and acidic residues" evidence="1">
    <location>
        <begin position="70"/>
        <end position="91"/>
    </location>
</feature>
<feature type="compositionally biased region" description="Acidic residues" evidence="1">
    <location>
        <begin position="58"/>
        <end position="69"/>
    </location>
</feature>
<evidence type="ECO:0000313" key="4">
    <source>
        <dbReference type="Proteomes" id="UP001497623"/>
    </source>
</evidence>
<dbReference type="EMBL" id="CAXKWB010039202">
    <property type="protein sequence ID" value="CAL4152724.1"/>
    <property type="molecule type" value="Genomic_DNA"/>
</dbReference>
<keyword evidence="2" id="KW-0732">Signal</keyword>
<gene>
    <name evidence="3" type="ORF">MNOR_LOCUS31063</name>
</gene>
<dbReference type="AlphaFoldDB" id="A0AAV2S2M3"/>
<accession>A0AAV2S2M3</accession>
<feature type="chain" id="PRO_5043326694" evidence="2">
    <location>
        <begin position="20"/>
        <end position="112"/>
    </location>
</feature>
<feature type="non-terminal residue" evidence="3">
    <location>
        <position position="1"/>
    </location>
</feature>
<protein>
    <submittedName>
        <fullName evidence="3">Uncharacterized protein</fullName>
    </submittedName>
</protein>
<feature type="region of interest" description="Disordered" evidence="1">
    <location>
        <begin position="48"/>
        <end position="96"/>
    </location>
</feature>
<name>A0AAV2S2M3_MEGNR</name>
<evidence type="ECO:0000313" key="3">
    <source>
        <dbReference type="EMBL" id="CAL4152724.1"/>
    </source>
</evidence>
<sequence>TMTWLGVLVTAFIVACGNSKVILIHDILEAVGNYYDGDEVVQNKNEVFGPSADVTGDNMDEQLNADEDDIVSHDDHVHTHEEENDDEKQPDYIDEEYYDDYDHGMHKWHDSL</sequence>
<organism evidence="3 4">
    <name type="scientific">Meganyctiphanes norvegica</name>
    <name type="common">Northern krill</name>
    <name type="synonym">Thysanopoda norvegica</name>
    <dbReference type="NCBI Taxonomy" id="48144"/>
    <lineage>
        <taxon>Eukaryota</taxon>
        <taxon>Metazoa</taxon>
        <taxon>Ecdysozoa</taxon>
        <taxon>Arthropoda</taxon>
        <taxon>Crustacea</taxon>
        <taxon>Multicrustacea</taxon>
        <taxon>Malacostraca</taxon>
        <taxon>Eumalacostraca</taxon>
        <taxon>Eucarida</taxon>
        <taxon>Euphausiacea</taxon>
        <taxon>Euphausiidae</taxon>
        <taxon>Meganyctiphanes</taxon>
    </lineage>
</organism>
<proteinExistence type="predicted"/>
<comment type="caution">
    <text evidence="3">The sequence shown here is derived from an EMBL/GenBank/DDBJ whole genome shotgun (WGS) entry which is preliminary data.</text>
</comment>
<keyword evidence="4" id="KW-1185">Reference proteome</keyword>
<reference evidence="3 4" key="1">
    <citation type="submission" date="2024-05" db="EMBL/GenBank/DDBJ databases">
        <authorList>
            <person name="Wallberg A."/>
        </authorList>
    </citation>
    <scope>NUCLEOTIDE SEQUENCE [LARGE SCALE GENOMIC DNA]</scope>
</reference>
<feature type="signal peptide" evidence="2">
    <location>
        <begin position="1"/>
        <end position="19"/>
    </location>
</feature>